<feature type="signal peptide" evidence="1">
    <location>
        <begin position="1"/>
        <end position="18"/>
    </location>
</feature>
<dbReference type="Proteomes" id="UP000223968">
    <property type="component" value="Unassembled WGS sequence"/>
</dbReference>
<proteinExistence type="predicted"/>
<protein>
    <submittedName>
        <fullName evidence="2">Uncharacterized protein</fullName>
    </submittedName>
</protein>
<evidence type="ECO:0000313" key="3">
    <source>
        <dbReference type="Proteomes" id="UP000223968"/>
    </source>
</evidence>
<evidence type="ECO:0000313" key="2">
    <source>
        <dbReference type="EMBL" id="PGH18099.1"/>
    </source>
</evidence>
<dbReference type="AlphaFoldDB" id="A0A2B7YAH4"/>
<sequence length="151" mass="15702">MHFFKYLCVLLMPIVALAIPAPAARPEPDALAAVTSAAELANNPALLHAALLRARQDAGGPLGGIGDLLGDLVGSIGEIAKLLNPETFQAIQTLLRNGAALLDDEGTKTAKNLVTNANNLLTPEFVDQTKGLIGDIAPGNIFVSSLVLWLS</sequence>
<dbReference type="EMBL" id="PDNB01000006">
    <property type="protein sequence ID" value="PGH18099.1"/>
    <property type="molecule type" value="Genomic_DNA"/>
</dbReference>
<accession>A0A2B7YAH4</accession>
<comment type="caution">
    <text evidence="2">The sequence shown here is derived from an EMBL/GenBank/DDBJ whole genome shotgun (WGS) entry which is preliminary data.</text>
</comment>
<feature type="chain" id="PRO_5013174335" evidence="1">
    <location>
        <begin position="19"/>
        <end position="151"/>
    </location>
</feature>
<organism evidence="2 3">
    <name type="scientific">Helicocarpus griseus UAMH5409</name>
    <dbReference type="NCBI Taxonomy" id="1447875"/>
    <lineage>
        <taxon>Eukaryota</taxon>
        <taxon>Fungi</taxon>
        <taxon>Dikarya</taxon>
        <taxon>Ascomycota</taxon>
        <taxon>Pezizomycotina</taxon>
        <taxon>Eurotiomycetes</taxon>
        <taxon>Eurotiomycetidae</taxon>
        <taxon>Onygenales</taxon>
        <taxon>Ajellomycetaceae</taxon>
        <taxon>Helicocarpus</taxon>
    </lineage>
</organism>
<gene>
    <name evidence="2" type="ORF">AJ79_00727</name>
</gene>
<keyword evidence="1" id="KW-0732">Signal</keyword>
<dbReference type="OrthoDB" id="3438016at2759"/>
<name>A0A2B7YAH4_9EURO</name>
<evidence type="ECO:0000256" key="1">
    <source>
        <dbReference type="SAM" id="SignalP"/>
    </source>
</evidence>
<keyword evidence="3" id="KW-1185">Reference proteome</keyword>
<reference evidence="2 3" key="1">
    <citation type="submission" date="2017-10" db="EMBL/GenBank/DDBJ databases">
        <title>Comparative genomics in systemic dimorphic fungi from Ajellomycetaceae.</title>
        <authorList>
            <person name="Munoz J.F."/>
            <person name="Mcewen J.G."/>
            <person name="Clay O.K."/>
            <person name="Cuomo C.A."/>
        </authorList>
    </citation>
    <scope>NUCLEOTIDE SEQUENCE [LARGE SCALE GENOMIC DNA]</scope>
    <source>
        <strain evidence="2 3">UAMH5409</strain>
    </source>
</reference>